<evidence type="ECO:0000313" key="3">
    <source>
        <dbReference type="Proteomes" id="UP000282423"/>
    </source>
</evidence>
<reference evidence="2 3" key="1">
    <citation type="submission" date="2018-10" db="EMBL/GenBank/DDBJ databases">
        <title>Sphingobacterium sp. M05W1-28.</title>
        <authorList>
            <person name="Cai H."/>
        </authorList>
    </citation>
    <scope>NUCLEOTIDE SEQUENCE [LARGE SCALE GENOMIC DNA]</scope>
    <source>
        <strain evidence="2 3">M05W1-28</strain>
    </source>
</reference>
<keyword evidence="2" id="KW-0418">Kinase</keyword>
<dbReference type="Proteomes" id="UP000282423">
    <property type="component" value="Unassembled WGS sequence"/>
</dbReference>
<comment type="caution">
    <text evidence="2">The sequence shown here is derived from an EMBL/GenBank/DDBJ whole genome shotgun (WGS) entry which is preliminary data.</text>
</comment>
<evidence type="ECO:0000313" key="2">
    <source>
        <dbReference type="EMBL" id="RKO71925.1"/>
    </source>
</evidence>
<feature type="transmembrane region" description="Helical" evidence="1">
    <location>
        <begin position="31"/>
        <end position="54"/>
    </location>
</feature>
<dbReference type="EMBL" id="RBWS01000006">
    <property type="protein sequence ID" value="RKO71925.1"/>
    <property type="molecule type" value="Genomic_DNA"/>
</dbReference>
<protein>
    <submittedName>
        <fullName evidence="2">Histidine kinase</fullName>
    </submittedName>
</protein>
<keyword evidence="1" id="KW-0812">Transmembrane</keyword>
<keyword evidence="3" id="KW-1185">Reference proteome</keyword>
<dbReference type="AlphaFoldDB" id="A0A420W080"/>
<name>A0A420W080_9SPHI</name>
<sequence>MQTKKERYCLILQMEQKDNNKDNKSKWLKRAGMGAFIFFLAKGLVWLAVFFFAAKSCSDFT</sequence>
<dbReference type="GO" id="GO:0016301">
    <property type="term" value="F:kinase activity"/>
    <property type="evidence" value="ECO:0007669"/>
    <property type="project" value="UniProtKB-KW"/>
</dbReference>
<organism evidence="2 3">
    <name type="scientific">Sphingobacterium puteale</name>
    <dbReference type="NCBI Taxonomy" id="2420510"/>
    <lineage>
        <taxon>Bacteria</taxon>
        <taxon>Pseudomonadati</taxon>
        <taxon>Bacteroidota</taxon>
        <taxon>Sphingobacteriia</taxon>
        <taxon>Sphingobacteriales</taxon>
        <taxon>Sphingobacteriaceae</taxon>
        <taxon>Sphingobacterium</taxon>
    </lineage>
</organism>
<keyword evidence="2" id="KW-0808">Transferase</keyword>
<proteinExistence type="predicted"/>
<gene>
    <name evidence="2" type="ORF">D7322_07360</name>
</gene>
<evidence type="ECO:0000256" key="1">
    <source>
        <dbReference type="SAM" id="Phobius"/>
    </source>
</evidence>
<keyword evidence="1" id="KW-1133">Transmembrane helix</keyword>
<accession>A0A420W080</accession>
<keyword evidence="1" id="KW-0472">Membrane</keyword>